<keyword evidence="9" id="KW-0436">Ligase</keyword>
<evidence type="ECO:0000256" key="20">
    <source>
        <dbReference type="SAM" id="MobiDB-lite"/>
    </source>
</evidence>
<keyword evidence="22" id="KW-1185">Reference proteome</keyword>
<dbReference type="InterPro" id="IPR018109">
    <property type="entry name" value="Folylpolyglutamate_synth_CS"/>
</dbReference>
<dbReference type="EMBL" id="KV442061">
    <property type="protein sequence ID" value="OAQ26991.1"/>
    <property type="molecule type" value="Genomic_DNA"/>
</dbReference>
<dbReference type="GO" id="GO:0005743">
    <property type="term" value="C:mitochondrial inner membrane"/>
    <property type="evidence" value="ECO:0007669"/>
    <property type="project" value="UniProtKB-SubCell"/>
</dbReference>
<keyword evidence="13" id="KW-0067">ATP-binding</keyword>
<evidence type="ECO:0000256" key="10">
    <source>
        <dbReference type="ARBA" id="ARBA00022723"/>
    </source>
</evidence>
<name>A0A197JRA6_9FUNG</name>
<dbReference type="GO" id="GO:0004326">
    <property type="term" value="F:tetrahydrofolylpolyglutamate synthase activity"/>
    <property type="evidence" value="ECO:0007669"/>
    <property type="project" value="UniProtKB-EC"/>
</dbReference>
<dbReference type="PROSITE" id="PS01012">
    <property type="entry name" value="FOLYLPOLYGLU_SYNT_2"/>
    <property type="match status" value="1"/>
</dbReference>
<evidence type="ECO:0000256" key="7">
    <source>
        <dbReference type="ARBA" id="ARBA00022490"/>
    </source>
</evidence>
<gene>
    <name evidence="21" type="ORF">K457DRAFT_157221</name>
</gene>
<keyword evidence="7" id="KW-0963">Cytoplasm</keyword>
<evidence type="ECO:0000256" key="12">
    <source>
        <dbReference type="ARBA" id="ARBA00022792"/>
    </source>
</evidence>
<evidence type="ECO:0000256" key="15">
    <source>
        <dbReference type="ARBA" id="ARBA00023128"/>
    </source>
</evidence>
<keyword evidence="12" id="KW-0999">Mitochondrion inner membrane</keyword>
<keyword evidence="15" id="KW-0496">Mitochondrion</keyword>
<dbReference type="PROSITE" id="PS01011">
    <property type="entry name" value="FOLYLPOLYGLU_SYNT_1"/>
    <property type="match status" value="1"/>
</dbReference>
<comment type="catalytic activity">
    <reaction evidence="19">
        <text>(6S)-5,6,7,8-tetrahydrofolyl-(gamma-L-Glu)(n) + L-glutamate + ATP = (6S)-5,6,7,8-tetrahydrofolyl-(gamma-L-Glu)(n+1) + ADP + phosphate + H(+)</text>
        <dbReference type="Rhea" id="RHEA:10580"/>
        <dbReference type="Rhea" id="RHEA-COMP:14738"/>
        <dbReference type="Rhea" id="RHEA-COMP:14740"/>
        <dbReference type="ChEBI" id="CHEBI:15378"/>
        <dbReference type="ChEBI" id="CHEBI:29985"/>
        <dbReference type="ChEBI" id="CHEBI:30616"/>
        <dbReference type="ChEBI" id="CHEBI:43474"/>
        <dbReference type="ChEBI" id="CHEBI:141005"/>
        <dbReference type="ChEBI" id="CHEBI:456216"/>
        <dbReference type="EC" id="6.3.2.17"/>
    </reaction>
</comment>
<dbReference type="GO" id="GO:0005829">
    <property type="term" value="C:cytosol"/>
    <property type="evidence" value="ECO:0007669"/>
    <property type="project" value="TreeGrafter"/>
</dbReference>
<dbReference type="InterPro" id="IPR036565">
    <property type="entry name" value="Mur-like_cat_sf"/>
</dbReference>
<keyword evidence="14" id="KW-0460">Magnesium</keyword>
<evidence type="ECO:0000256" key="1">
    <source>
        <dbReference type="ARBA" id="ARBA00001944"/>
    </source>
</evidence>
<evidence type="ECO:0000256" key="8">
    <source>
        <dbReference type="ARBA" id="ARBA00022563"/>
    </source>
</evidence>
<dbReference type="OrthoDB" id="5212574at2759"/>
<dbReference type="Gene3D" id="3.40.1190.10">
    <property type="entry name" value="Mur-like, catalytic domain"/>
    <property type="match status" value="1"/>
</dbReference>
<evidence type="ECO:0000256" key="17">
    <source>
        <dbReference type="ARBA" id="ARBA00030592"/>
    </source>
</evidence>
<keyword evidence="8" id="KW-0554">One-carbon metabolism</keyword>
<evidence type="ECO:0000256" key="4">
    <source>
        <dbReference type="ARBA" id="ARBA00005150"/>
    </source>
</evidence>
<evidence type="ECO:0000313" key="22">
    <source>
        <dbReference type="Proteomes" id="UP000078512"/>
    </source>
</evidence>
<dbReference type="SUPFAM" id="SSF53623">
    <property type="entry name" value="MurD-like peptide ligases, catalytic domain"/>
    <property type="match status" value="1"/>
</dbReference>
<dbReference type="Proteomes" id="UP000078512">
    <property type="component" value="Unassembled WGS sequence"/>
</dbReference>
<comment type="cofactor">
    <cofactor evidence="1">
        <name>a monovalent cation</name>
        <dbReference type="ChEBI" id="CHEBI:60242"/>
    </cofactor>
</comment>
<dbReference type="Gene3D" id="3.90.190.20">
    <property type="entry name" value="Mur ligase, C-terminal domain"/>
    <property type="match status" value="1"/>
</dbReference>
<feature type="region of interest" description="Disordered" evidence="20">
    <location>
        <begin position="91"/>
        <end position="119"/>
    </location>
</feature>
<evidence type="ECO:0000256" key="3">
    <source>
        <dbReference type="ARBA" id="ARBA00004496"/>
    </source>
</evidence>
<dbReference type="PANTHER" id="PTHR11136:SF5">
    <property type="entry name" value="FOLYLPOLYGLUTAMATE SYNTHASE, MITOCHONDRIAL"/>
    <property type="match status" value="1"/>
</dbReference>
<comment type="similarity">
    <text evidence="5">Belongs to the folylpolyglutamate synthase family.</text>
</comment>
<dbReference type="InterPro" id="IPR036615">
    <property type="entry name" value="Mur_ligase_C_dom_sf"/>
</dbReference>
<dbReference type="AlphaFoldDB" id="A0A197JRA6"/>
<keyword evidence="11" id="KW-0547">Nucleotide-binding</keyword>
<evidence type="ECO:0000313" key="21">
    <source>
        <dbReference type="EMBL" id="OAQ26991.1"/>
    </source>
</evidence>
<dbReference type="GO" id="GO:0005524">
    <property type="term" value="F:ATP binding"/>
    <property type="evidence" value="ECO:0007669"/>
    <property type="project" value="UniProtKB-KW"/>
</dbReference>
<evidence type="ECO:0000256" key="18">
    <source>
        <dbReference type="ARBA" id="ARBA00030876"/>
    </source>
</evidence>
<evidence type="ECO:0000256" key="14">
    <source>
        <dbReference type="ARBA" id="ARBA00022842"/>
    </source>
</evidence>
<keyword evidence="10" id="KW-0479">Metal-binding</keyword>
<feature type="compositionally biased region" description="Low complexity" evidence="20">
    <location>
        <begin position="91"/>
        <end position="112"/>
    </location>
</feature>
<accession>A0A197JRA6</accession>
<evidence type="ECO:0000256" key="9">
    <source>
        <dbReference type="ARBA" id="ARBA00022598"/>
    </source>
</evidence>
<dbReference type="GO" id="GO:0006730">
    <property type="term" value="P:one-carbon metabolic process"/>
    <property type="evidence" value="ECO:0007669"/>
    <property type="project" value="UniProtKB-KW"/>
</dbReference>
<proteinExistence type="inferred from homology"/>
<evidence type="ECO:0000256" key="11">
    <source>
        <dbReference type="ARBA" id="ARBA00022741"/>
    </source>
</evidence>
<sequence length="666" mass="72021">MFIVRTGTRSLTHPPRSFVLSTPSSSTRPIRVRVRVQSLSITATSTPPLRLPLVSSTCVLPLASSSSSFPARSFTSSFFASSTSSTLLRLSHTSPLHPRVTPTTITTTTTKTTRSHHLTQSTAPSFKLIRLFSSAAASTIQSTSFSTFKEQHSSHLNTPPTDLDDRIKIFPSPMPRSYADAVDKLNGLQTNFAVLEAVRKSGGSANKNALQEMIDFVERSGYQPKDFDDLNMIHVTGTKGKGSTCALTESILRNYGEKTIKTGLYTSPHLMEVRERIRINGAPISQDLFAKYFFEVWDRLDSSGDKSKPGYFRFLTVLAFHVFKQEKVDVAILEVGVGGAYDSTNIINQPVVCGVAALGIDHVSVLGSTLAEIAWNKGGIFKKGVPAVSSEQPTEGLDVLQSRAKEIGASLQVIPAFTSQALGTTTIGLAGKHQVANAALATAMCKIWIEKVLGKKMQGSAGDVPQEFVQGLSSARWPGRGQIMVRDDKPKLTWFFDGAHTTESIRVCADWFKDASRKDAHGSTKKLLVFNCTGPRDGDALLQPLAAIQSTVHFDQAIFTPAITFASNTYKGDLVNNNAPLDLELKTQKTLAACWIKQVGLAQGQETALETTVLPSIEHSVNWIDDYVKRQTAAAAAEGVDHVQVLVTGSLHLVGGVQSVLGCDIV</sequence>
<dbReference type="PANTHER" id="PTHR11136">
    <property type="entry name" value="FOLYLPOLYGLUTAMATE SYNTHASE-RELATED"/>
    <property type="match status" value="1"/>
</dbReference>
<evidence type="ECO:0000256" key="6">
    <source>
        <dbReference type="ARBA" id="ARBA00013025"/>
    </source>
</evidence>
<dbReference type="NCBIfam" id="TIGR01499">
    <property type="entry name" value="folC"/>
    <property type="match status" value="1"/>
</dbReference>
<evidence type="ECO:0000256" key="16">
    <source>
        <dbReference type="ARBA" id="ARBA00023136"/>
    </source>
</evidence>
<dbReference type="UniPathway" id="UPA00850"/>
<evidence type="ECO:0000256" key="19">
    <source>
        <dbReference type="ARBA" id="ARBA00047493"/>
    </source>
</evidence>
<dbReference type="FunFam" id="3.40.1190.10:FF:000009">
    <property type="entry name" value="Folylpolyglutamate synthase"/>
    <property type="match status" value="1"/>
</dbReference>
<dbReference type="GO" id="GO:0046872">
    <property type="term" value="F:metal ion binding"/>
    <property type="evidence" value="ECO:0007669"/>
    <property type="project" value="UniProtKB-KW"/>
</dbReference>
<evidence type="ECO:0000256" key="2">
    <source>
        <dbReference type="ARBA" id="ARBA00004273"/>
    </source>
</evidence>
<dbReference type="InterPro" id="IPR001645">
    <property type="entry name" value="Folylpolyglutamate_synth"/>
</dbReference>
<dbReference type="EC" id="6.3.2.17" evidence="6"/>
<keyword evidence="16" id="KW-0472">Membrane</keyword>
<comment type="subcellular location">
    <subcellularLocation>
        <location evidence="3">Cytoplasm</location>
    </subcellularLocation>
    <subcellularLocation>
        <location evidence="2">Mitochondrion inner membrane</location>
    </subcellularLocation>
</comment>
<reference evidence="21 22" key="1">
    <citation type="submission" date="2016-05" db="EMBL/GenBank/DDBJ databases">
        <title>Genome sequencing reveals origins of a unique bacterial endosymbiosis in the earliest lineages of terrestrial Fungi.</title>
        <authorList>
            <consortium name="DOE Joint Genome Institute"/>
            <person name="Uehling J."/>
            <person name="Gryganskyi A."/>
            <person name="Hameed K."/>
            <person name="Tschaplinski T."/>
            <person name="Misztal P."/>
            <person name="Wu S."/>
            <person name="Desiro A."/>
            <person name="Vande Pol N."/>
            <person name="Du Z.-Y."/>
            <person name="Zienkiewicz A."/>
            <person name="Zienkiewicz K."/>
            <person name="Morin E."/>
            <person name="Tisserant E."/>
            <person name="Splivallo R."/>
            <person name="Hainaut M."/>
            <person name="Henrissat B."/>
            <person name="Ohm R."/>
            <person name="Kuo A."/>
            <person name="Yan J."/>
            <person name="Lipzen A."/>
            <person name="Nolan M."/>
            <person name="Labutti K."/>
            <person name="Barry K."/>
            <person name="Goldstein A."/>
            <person name="Labbe J."/>
            <person name="Schadt C."/>
            <person name="Tuskan G."/>
            <person name="Grigoriev I."/>
            <person name="Martin F."/>
            <person name="Vilgalys R."/>
            <person name="Bonito G."/>
        </authorList>
    </citation>
    <scope>NUCLEOTIDE SEQUENCE [LARGE SCALE GENOMIC DNA]</scope>
    <source>
        <strain evidence="21 22">AG-77</strain>
    </source>
</reference>
<comment type="pathway">
    <text evidence="4">Cofactor biosynthesis; tetrahydrofolylpolyglutamate biosynthesis.</text>
</comment>
<evidence type="ECO:0000256" key="13">
    <source>
        <dbReference type="ARBA" id="ARBA00022840"/>
    </source>
</evidence>
<dbReference type="STRING" id="1314771.A0A197JRA6"/>
<evidence type="ECO:0000256" key="5">
    <source>
        <dbReference type="ARBA" id="ARBA00008276"/>
    </source>
</evidence>
<protein>
    <recommendedName>
        <fullName evidence="6">tetrahydrofolate synthase</fullName>
        <ecNumber evidence="6">6.3.2.17</ecNumber>
    </recommendedName>
    <alternativeName>
        <fullName evidence="18">Folylpoly-gamma-glutamate synthetase</fullName>
    </alternativeName>
    <alternativeName>
        <fullName evidence="17">Tetrahydrofolylpolyglutamate synthase</fullName>
    </alternativeName>
</protein>
<organism evidence="21 22">
    <name type="scientific">Linnemannia elongata AG-77</name>
    <dbReference type="NCBI Taxonomy" id="1314771"/>
    <lineage>
        <taxon>Eukaryota</taxon>
        <taxon>Fungi</taxon>
        <taxon>Fungi incertae sedis</taxon>
        <taxon>Mucoromycota</taxon>
        <taxon>Mortierellomycotina</taxon>
        <taxon>Mortierellomycetes</taxon>
        <taxon>Mortierellales</taxon>
        <taxon>Mortierellaceae</taxon>
        <taxon>Linnemannia</taxon>
    </lineage>
</organism>
<dbReference type="SUPFAM" id="SSF53244">
    <property type="entry name" value="MurD-like peptide ligases, peptide-binding domain"/>
    <property type="match status" value="1"/>
</dbReference>